<dbReference type="SMART" id="SM00192">
    <property type="entry name" value="LDLa"/>
    <property type="match status" value="3"/>
</dbReference>
<proteinExistence type="predicted"/>
<evidence type="ECO:0000256" key="3">
    <source>
        <dbReference type="ARBA" id="ARBA00022729"/>
    </source>
</evidence>
<dbReference type="Gene3D" id="4.10.400.10">
    <property type="entry name" value="Low-density Lipoprotein Receptor"/>
    <property type="match status" value="3"/>
</dbReference>
<dbReference type="PROSITE" id="PS50068">
    <property type="entry name" value="LDLRA_2"/>
    <property type="match status" value="3"/>
</dbReference>
<dbReference type="GO" id="GO:0005886">
    <property type="term" value="C:plasma membrane"/>
    <property type="evidence" value="ECO:0007669"/>
    <property type="project" value="TreeGrafter"/>
</dbReference>
<dbReference type="PRINTS" id="PR00261">
    <property type="entry name" value="LDLRECEPTOR"/>
</dbReference>
<comment type="subcellular location">
    <subcellularLocation>
        <location evidence="1">Membrane</location>
        <topology evidence="1">Single-pass membrane protein</topology>
    </subcellularLocation>
</comment>
<dbReference type="GO" id="GO:0043235">
    <property type="term" value="C:receptor complex"/>
    <property type="evidence" value="ECO:0007669"/>
    <property type="project" value="TreeGrafter"/>
</dbReference>
<evidence type="ECO:0000256" key="7">
    <source>
        <dbReference type="ARBA" id="ARBA00023157"/>
    </source>
</evidence>
<protein>
    <submittedName>
        <fullName evidence="11">Uncharacterized protein</fullName>
    </submittedName>
</protein>
<dbReference type="Pfam" id="PF00057">
    <property type="entry name" value="Ldl_recept_a"/>
    <property type="match status" value="1"/>
</dbReference>
<evidence type="ECO:0000313" key="12">
    <source>
        <dbReference type="Proteomes" id="UP000728032"/>
    </source>
</evidence>
<dbReference type="InterPro" id="IPR051221">
    <property type="entry name" value="LDLR-related"/>
</dbReference>
<gene>
    <name evidence="11" type="ORF">ONB1V03_LOCUS14424</name>
</gene>
<organism evidence="11">
    <name type="scientific">Oppiella nova</name>
    <dbReference type="NCBI Taxonomy" id="334625"/>
    <lineage>
        <taxon>Eukaryota</taxon>
        <taxon>Metazoa</taxon>
        <taxon>Ecdysozoa</taxon>
        <taxon>Arthropoda</taxon>
        <taxon>Chelicerata</taxon>
        <taxon>Arachnida</taxon>
        <taxon>Acari</taxon>
        <taxon>Acariformes</taxon>
        <taxon>Sarcoptiformes</taxon>
        <taxon>Oribatida</taxon>
        <taxon>Brachypylina</taxon>
        <taxon>Oppioidea</taxon>
        <taxon>Oppiidae</taxon>
        <taxon>Oppiella</taxon>
    </lineage>
</organism>
<dbReference type="PANTHER" id="PTHR22722">
    <property type="entry name" value="LOW-DENSITY LIPOPROTEIN RECEPTOR-RELATED PROTEIN 2-RELATED"/>
    <property type="match status" value="1"/>
</dbReference>
<dbReference type="PANTHER" id="PTHR22722:SF5">
    <property type="entry name" value="LOW-DENSITY LIPOPROTEIN RECEPTOR-RELATED PROTEIN 1B"/>
    <property type="match status" value="1"/>
</dbReference>
<dbReference type="GO" id="GO:0005041">
    <property type="term" value="F:low-density lipoprotein particle receptor activity"/>
    <property type="evidence" value="ECO:0007669"/>
    <property type="project" value="TreeGrafter"/>
</dbReference>
<feature type="non-terminal residue" evidence="11">
    <location>
        <position position="176"/>
    </location>
</feature>
<feature type="disulfide bond" evidence="10">
    <location>
        <begin position="83"/>
        <end position="101"/>
    </location>
</feature>
<sequence length="176" mass="20165">MCGTRYNEEKCQTLSDHFWCPLEKRCLPVTVRCNHIPECLDGADEIDCDFENCSGFSCANSQCIDTSQRCDDDYNCVDGHKKCDSGQCIPMSFWCDYVNDCPDRSDENNCQSHHRKCRTDEYECDNGQCISHKYQCFLSVDPRNGCADRSNLKNCSQWQCSDDQIKCADSYCVDGQ</sequence>
<keyword evidence="9" id="KW-0325">Glycoprotein</keyword>
<name>A0A7R9QTI5_9ACAR</name>
<dbReference type="Proteomes" id="UP000728032">
    <property type="component" value="Unassembled WGS sequence"/>
</dbReference>
<evidence type="ECO:0000313" key="11">
    <source>
        <dbReference type="EMBL" id="CAD7657799.1"/>
    </source>
</evidence>
<feature type="disulfide bond" evidence="10">
    <location>
        <begin position="95"/>
        <end position="110"/>
    </location>
</feature>
<dbReference type="CDD" id="cd00112">
    <property type="entry name" value="LDLa"/>
    <property type="match status" value="1"/>
</dbReference>
<feature type="disulfide bond" evidence="10">
    <location>
        <begin position="76"/>
        <end position="88"/>
    </location>
</feature>
<keyword evidence="12" id="KW-1185">Reference proteome</keyword>
<evidence type="ECO:0000256" key="4">
    <source>
        <dbReference type="ARBA" id="ARBA00022737"/>
    </source>
</evidence>
<evidence type="ECO:0000256" key="2">
    <source>
        <dbReference type="ARBA" id="ARBA00022692"/>
    </source>
</evidence>
<keyword evidence="2" id="KW-0812">Transmembrane</keyword>
<dbReference type="EMBL" id="OC928527">
    <property type="protein sequence ID" value="CAD7657799.1"/>
    <property type="molecule type" value="Genomic_DNA"/>
</dbReference>
<keyword evidence="5" id="KW-1133">Transmembrane helix</keyword>
<dbReference type="AlphaFoldDB" id="A0A7R9QTI5"/>
<dbReference type="InterPro" id="IPR023415">
    <property type="entry name" value="LDLR_class-A_CS"/>
</dbReference>
<comment type="caution">
    <text evidence="10">Lacks conserved residue(s) required for the propagation of feature annotation.</text>
</comment>
<evidence type="ECO:0000256" key="10">
    <source>
        <dbReference type="PROSITE-ProRule" id="PRU00124"/>
    </source>
</evidence>
<evidence type="ECO:0000256" key="8">
    <source>
        <dbReference type="ARBA" id="ARBA00023170"/>
    </source>
</evidence>
<evidence type="ECO:0000256" key="5">
    <source>
        <dbReference type="ARBA" id="ARBA00022989"/>
    </source>
</evidence>
<dbReference type="InterPro" id="IPR002172">
    <property type="entry name" value="LDrepeatLR_classA_rpt"/>
</dbReference>
<keyword evidence="8" id="KW-0675">Receptor</keyword>
<evidence type="ECO:0000256" key="1">
    <source>
        <dbReference type="ARBA" id="ARBA00004167"/>
    </source>
</evidence>
<feature type="disulfide bond" evidence="10">
    <location>
        <begin position="33"/>
        <end position="48"/>
    </location>
</feature>
<dbReference type="SUPFAM" id="SSF57424">
    <property type="entry name" value="LDL receptor-like module"/>
    <property type="match status" value="2"/>
</dbReference>
<keyword evidence="6" id="KW-0472">Membrane</keyword>
<evidence type="ECO:0000256" key="6">
    <source>
        <dbReference type="ARBA" id="ARBA00023136"/>
    </source>
</evidence>
<dbReference type="InterPro" id="IPR036055">
    <property type="entry name" value="LDL_receptor-like_sf"/>
</dbReference>
<dbReference type="OrthoDB" id="6022531at2759"/>
<keyword evidence="4" id="KW-0677">Repeat</keyword>
<keyword evidence="3" id="KW-0732">Signal</keyword>
<accession>A0A7R9QTI5</accession>
<dbReference type="PROSITE" id="PS01209">
    <property type="entry name" value="LDLRA_1"/>
    <property type="match status" value="1"/>
</dbReference>
<evidence type="ECO:0000256" key="9">
    <source>
        <dbReference type="ARBA" id="ARBA00023180"/>
    </source>
</evidence>
<feature type="disulfide bond" evidence="10">
    <location>
        <begin position="117"/>
        <end position="129"/>
    </location>
</feature>
<dbReference type="EMBL" id="CAJPVJ010013702">
    <property type="protein sequence ID" value="CAG2174985.1"/>
    <property type="molecule type" value="Genomic_DNA"/>
</dbReference>
<dbReference type="FunFam" id="4.10.400.10:FF:000034">
    <property type="entry name" value="Low-density lipoprotein receptor-related protein 2"/>
    <property type="match status" value="1"/>
</dbReference>
<reference evidence="11" key="1">
    <citation type="submission" date="2020-11" db="EMBL/GenBank/DDBJ databases">
        <authorList>
            <person name="Tran Van P."/>
        </authorList>
    </citation>
    <scope>NUCLEOTIDE SEQUENCE</scope>
</reference>
<keyword evidence="7 10" id="KW-1015">Disulfide bond</keyword>